<reference evidence="3" key="2">
    <citation type="submission" date="2020-05" db="UniProtKB">
        <authorList>
            <consortium name="EnsemblMetazoa"/>
        </authorList>
    </citation>
    <scope>IDENTIFICATION</scope>
</reference>
<organism evidence="2">
    <name type="scientific">Anopheles sinensis</name>
    <name type="common">Mosquito</name>
    <dbReference type="NCBI Taxonomy" id="74873"/>
    <lineage>
        <taxon>Eukaryota</taxon>
        <taxon>Metazoa</taxon>
        <taxon>Ecdysozoa</taxon>
        <taxon>Arthropoda</taxon>
        <taxon>Hexapoda</taxon>
        <taxon>Insecta</taxon>
        <taxon>Pterygota</taxon>
        <taxon>Neoptera</taxon>
        <taxon>Endopterygota</taxon>
        <taxon>Diptera</taxon>
        <taxon>Nematocera</taxon>
        <taxon>Culicoidea</taxon>
        <taxon>Culicidae</taxon>
        <taxon>Anophelinae</taxon>
        <taxon>Anopheles</taxon>
    </lineage>
</organism>
<reference evidence="2 4" key="1">
    <citation type="journal article" date="2014" name="BMC Genomics">
        <title>Genome sequence of Anopheles sinensis provides insight into genetics basis of mosquito competence for malaria parasites.</title>
        <authorList>
            <person name="Zhou D."/>
            <person name="Zhang D."/>
            <person name="Ding G."/>
            <person name="Shi L."/>
            <person name="Hou Q."/>
            <person name="Ye Y."/>
            <person name="Xu Y."/>
            <person name="Zhou H."/>
            <person name="Xiong C."/>
            <person name="Li S."/>
            <person name="Yu J."/>
            <person name="Hong S."/>
            <person name="Yu X."/>
            <person name="Zou P."/>
            <person name="Chen C."/>
            <person name="Chang X."/>
            <person name="Wang W."/>
            <person name="Lv Y."/>
            <person name="Sun Y."/>
            <person name="Ma L."/>
            <person name="Shen B."/>
            <person name="Zhu C."/>
        </authorList>
    </citation>
    <scope>NUCLEOTIDE SEQUENCE [LARGE SCALE GENOMIC DNA]</scope>
</reference>
<dbReference type="EMBL" id="ATLV01005508">
    <property type="status" value="NOT_ANNOTATED_CDS"/>
    <property type="molecule type" value="Genomic_DNA"/>
</dbReference>
<evidence type="ECO:0000313" key="3">
    <source>
        <dbReference type="EnsemblMetazoa" id="ASIC001260-PA"/>
    </source>
</evidence>
<dbReference type="EnsemblMetazoa" id="ASIC001260-RA">
    <property type="protein sequence ID" value="ASIC001260-PA"/>
    <property type="gene ID" value="ASIC001260"/>
</dbReference>
<sequence length="88" mass="9747">MKPSVSRQGKLVAVSIRLRTSASVAAIERAAAAAAASGPALRRHQHPVTRLERKQQPRRPRRTINPLLDHHRRQHFPFRFGTAGGTAL</sequence>
<keyword evidence="4" id="KW-1185">Reference proteome</keyword>
<dbReference type="VEuPathDB" id="VectorBase:ASIC001260"/>
<name>A0A084WUZ8_ANOSI</name>
<evidence type="ECO:0000256" key="1">
    <source>
        <dbReference type="SAM" id="MobiDB-lite"/>
    </source>
</evidence>
<dbReference type="AlphaFoldDB" id="A0A084WUZ8"/>
<dbReference type="Proteomes" id="UP000030765">
    <property type="component" value="Unassembled WGS sequence"/>
</dbReference>
<feature type="region of interest" description="Disordered" evidence="1">
    <location>
        <begin position="35"/>
        <end position="63"/>
    </location>
</feature>
<dbReference type="EMBL" id="KL642740">
    <property type="protein sequence ID" value="KFB54042.1"/>
    <property type="molecule type" value="Genomic_DNA"/>
</dbReference>
<protein>
    <submittedName>
        <fullName evidence="2 3">Polycystic kidney disease protein 1-like 2-like protein</fullName>
    </submittedName>
</protein>
<evidence type="ECO:0000313" key="2">
    <source>
        <dbReference type="EMBL" id="KFB54042.1"/>
    </source>
</evidence>
<proteinExistence type="predicted"/>
<evidence type="ECO:0000313" key="4">
    <source>
        <dbReference type="Proteomes" id="UP000030765"/>
    </source>
</evidence>
<gene>
    <name evidence="2" type="ORF">ZHAS_00001260</name>
</gene>
<accession>A0A084WUZ8</accession>